<accession>A0ABV6JRM1</accession>
<evidence type="ECO:0000313" key="3">
    <source>
        <dbReference type="Proteomes" id="UP001589865"/>
    </source>
</evidence>
<comment type="caution">
    <text evidence="2">The sequence shown here is derived from an EMBL/GenBank/DDBJ whole genome shotgun (WGS) entry which is preliminary data.</text>
</comment>
<evidence type="ECO:0000256" key="1">
    <source>
        <dbReference type="SAM" id="MobiDB-lite"/>
    </source>
</evidence>
<organism evidence="2 3">
    <name type="scientific">Roseomonas elaeocarpi</name>
    <dbReference type="NCBI Taxonomy" id="907779"/>
    <lineage>
        <taxon>Bacteria</taxon>
        <taxon>Pseudomonadati</taxon>
        <taxon>Pseudomonadota</taxon>
        <taxon>Alphaproteobacteria</taxon>
        <taxon>Acetobacterales</taxon>
        <taxon>Roseomonadaceae</taxon>
        <taxon>Roseomonas</taxon>
    </lineage>
</organism>
<dbReference type="EMBL" id="JBHLUN010000006">
    <property type="protein sequence ID" value="MFC0408369.1"/>
    <property type="molecule type" value="Genomic_DNA"/>
</dbReference>
<sequence length="106" mass="11456">MPALFPVGAVPDIAPDAAHALFIIITLDFDAGRLQELEAAVSGKKQEMFVTSTKAAPVRAPHHNTRPDRLPSQAKGQRFAATPRHQPEASTLTPAEIRRIVQDILG</sequence>
<protein>
    <submittedName>
        <fullName evidence="2">Uncharacterized protein</fullName>
    </submittedName>
</protein>
<gene>
    <name evidence="2" type="ORF">ACFFGY_08935</name>
</gene>
<evidence type="ECO:0000313" key="2">
    <source>
        <dbReference type="EMBL" id="MFC0408369.1"/>
    </source>
</evidence>
<dbReference type="Proteomes" id="UP001589865">
    <property type="component" value="Unassembled WGS sequence"/>
</dbReference>
<feature type="region of interest" description="Disordered" evidence="1">
    <location>
        <begin position="52"/>
        <end position="93"/>
    </location>
</feature>
<dbReference type="RefSeq" id="WP_377044125.1">
    <property type="nucleotide sequence ID" value="NZ_JBHLUN010000006.1"/>
</dbReference>
<name>A0ABV6JRM1_9PROT</name>
<proteinExistence type="predicted"/>
<keyword evidence="3" id="KW-1185">Reference proteome</keyword>
<reference evidence="2 3" key="1">
    <citation type="submission" date="2024-09" db="EMBL/GenBank/DDBJ databases">
        <authorList>
            <person name="Sun Q."/>
            <person name="Mori K."/>
        </authorList>
    </citation>
    <scope>NUCLEOTIDE SEQUENCE [LARGE SCALE GENOMIC DNA]</scope>
    <source>
        <strain evidence="2 3">TBRC 5777</strain>
    </source>
</reference>